<dbReference type="GO" id="GO:0020037">
    <property type="term" value="F:heme binding"/>
    <property type="evidence" value="ECO:0007669"/>
    <property type="project" value="InterPro"/>
</dbReference>
<reference evidence="9" key="1">
    <citation type="journal article" date="2020" name="Stud. Mycol.">
        <title>101 Dothideomycetes genomes: a test case for predicting lifestyles and emergence of pathogens.</title>
        <authorList>
            <person name="Haridas S."/>
            <person name="Albert R."/>
            <person name="Binder M."/>
            <person name="Bloem J."/>
            <person name="Labutti K."/>
            <person name="Salamov A."/>
            <person name="Andreopoulos B."/>
            <person name="Baker S."/>
            <person name="Barry K."/>
            <person name="Bills G."/>
            <person name="Bluhm B."/>
            <person name="Cannon C."/>
            <person name="Castanera R."/>
            <person name="Culley D."/>
            <person name="Daum C."/>
            <person name="Ezra D."/>
            <person name="Gonzalez J."/>
            <person name="Henrissat B."/>
            <person name="Kuo A."/>
            <person name="Liang C."/>
            <person name="Lipzen A."/>
            <person name="Lutzoni F."/>
            <person name="Magnuson J."/>
            <person name="Mondo S."/>
            <person name="Nolan M."/>
            <person name="Ohm R."/>
            <person name="Pangilinan J."/>
            <person name="Park H.-J."/>
            <person name="Ramirez L."/>
            <person name="Alfaro M."/>
            <person name="Sun H."/>
            <person name="Tritt A."/>
            <person name="Yoshinaga Y."/>
            <person name="Zwiers L.-H."/>
            <person name="Turgeon B."/>
            <person name="Goodwin S."/>
            <person name="Spatafora J."/>
            <person name="Crous P."/>
            <person name="Grigoriev I."/>
        </authorList>
    </citation>
    <scope>NUCLEOTIDE SEQUENCE</scope>
    <source>
        <strain evidence="9">CBS 260.36</strain>
    </source>
</reference>
<dbReference type="SUPFAM" id="SSF48264">
    <property type="entry name" value="Cytochrome P450"/>
    <property type="match status" value="1"/>
</dbReference>
<protein>
    <recommendedName>
        <fullName evidence="6">sterol 22-desaturase</fullName>
        <ecNumber evidence="6">1.14.19.41</ecNumber>
    </recommendedName>
</protein>
<dbReference type="EC" id="1.14.19.41" evidence="6"/>
<sequence length="532" mass="60791">MSTLNASFASPLADAAFAKIELPAIGIVNRILSNLTPWTVLLTILALCVGYDQISYQWQKGSIIGPMFKEPFIGPFLESVRPKFEKYHAKWMSGPLSCVSVFHKFVVIASTRDMARKVFNSPMYVKPCVVDVAHKLLRPTNWVFLDGKAHVDYRKGLNGLFTRQALEMYLPGQEEVYDKYLAKFLQISQEENQGKPTPYMTHFRELMCAVSCRTFVGHYMNEETVKRIADDYYLITAALELVNFPIIIPFTKTYYGKKAADVVLHEFAICAAKSKVRIAAGGEPGCILDGWVKQMFESEKYRERIARGENVDSSEKPAQVLRMFTDWEISQTLFTFLFASQDATSSAVTWLFQLMADRPEWLQKVREENMKVRNGDRDARFTLDMLENMPVTKAVVKETLRYRPPVLMVPYLVKKDFPITDTYTVKKGAMIVPTTYPSLHDPEAYPNPDYYDPERWISGTAEQQNKNWLVFGTGPHYCLGQQYAIYNLMALVGKASLHLDWAHEITPLSEQIKVFATIFPQDDLLLTFTARP</sequence>
<feature type="binding site" description="axial binding residue" evidence="7">
    <location>
        <position position="478"/>
    </location>
    <ligand>
        <name>heme</name>
        <dbReference type="ChEBI" id="CHEBI:30413"/>
    </ligand>
    <ligandPart>
        <name>Fe</name>
        <dbReference type="ChEBI" id="CHEBI:18248"/>
    </ligandPart>
</feature>
<proteinExistence type="inferred from homology"/>
<dbReference type="InterPro" id="IPR002403">
    <property type="entry name" value="Cyt_P450_E_grp-IV"/>
</dbReference>
<dbReference type="InterPro" id="IPR017972">
    <property type="entry name" value="Cyt_P450_CS"/>
</dbReference>
<dbReference type="GO" id="GO:0004497">
    <property type="term" value="F:monooxygenase activity"/>
    <property type="evidence" value="ECO:0007669"/>
    <property type="project" value="UniProtKB-KW"/>
</dbReference>
<dbReference type="AlphaFoldDB" id="A0A9P4J486"/>
<dbReference type="PANTHER" id="PTHR24286:SF228">
    <property type="entry name" value="C-22 STEROL DESATURASE ERG5"/>
    <property type="match status" value="1"/>
</dbReference>
<keyword evidence="7 8" id="KW-0349">Heme</keyword>
<dbReference type="PROSITE" id="PS00086">
    <property type="entry name" value="CYTOCHROME_P450"/>
    <property type="match status" value="1"/>
</dbReference>
<accession>A0A9P4J486</accession>
<comment type="caution">
    <text evidence="9">The sequence shown here is derived from an EMBL/GenBank/DDBJ whole genome shotgun (WGS) entry which is preliminary data.</text>
</comment>
<evidence type="ECO:0000256" key="6">
    <source>
        <dbReference type="ARBA" id="ARBA00039038"/>
    </source>
</evidence>
<dbReference type="Proteomes" id="UP000799439">
    <property type="component" value="Unassembled WGS sequence"/>
</dbReference>
<dbReference type="InterPro" id="IPR036396">
    <property type="entry name" value="Cyt_P450_sf"/>
</dbReference>
<dbReference type="Pfam" id="PF00067">
    <property type="entry name" value="p450"/>
    <property type="match status" value="1"/>
</dbReference>
<evidence type="ECO:0000256" key="2">
    <source>
        <dbReference type="ARBA" id="ARBA00010617"/>
    </source>
</evidence>
<comment type="similarity">
    <text evidence="2 8">Belongs to the cytochrome P450 family.</text>
</comment>
<dbReference type="PRINTS" id="PR00465">
    <property type="entry name" value="EP450IV"/>
</dbReference>
<evidence type="ECO:0000256" key="1">
    <source>
        <dbReference type="ARBA" id="ARBA00001971"/>
    </source>
</evidence>
<dbReference type="GO" id="GO:0005506">
    <property type="term" value="F:iron ion binding"/>
    <property type="evidence" value="ECO:0007669"/>
    <property type="project" value="InterPro"/>
</dbReference>
<keyword evidence="5 7" id="KW-0408">Iron</keyword>
<dbReference type="GO" id="GO:0016125">
    <property type="term" value="P:sterol metabolic process"/>
    <property type="evidence" value="ECO:0007669"/>
    <property type="project" value="TreeGrafter"/>
</dbReference>
<evidence type="ECO:0000256" key="7">
    <source>
        <dbReference type="PIRSR" id="PIRSR602403-1"/>
    </source>
</evidence>
<dbReference type="Gene3D" id="1.10.630.10">
    <property type="entry name" value="Cytochrome P450"/>
    <property type="match status" value="1"/>
</dbReference>
<dbReference type="EMBL" id="ML996084">
    <property type="protein sequence ID" value="KAF2154296.1"/>
    <property type="molecule type" value="Genomic_DNA"/>
</dbReference>
<keyword evidence="3 7" id="KW-0479">Metal-binding</keyword>
<comment type="cofactor">
    <cofactor evidence="1 7">
        <name>heme</name>
        <dbReference type="ChEBI" id="CHEBI:30413"/>
    </cofactor>
</comment>
<dbReference type="GO" id="GO:0000249">
    <property type="term" value="F:C-22 sterol desaturase (NADPH) activity"/>
    <property type="evidence" value="ECO:0007669"/>
    <property type="project" value="UniProtKB-EC"/>
</dbReference>
<dbReference type="PANTHER" id="PTHR24286">
    <property type="entry name" value="CYTOCHROME P450 26"/>
    <property type="match status" value="1"/>
</dbReference>
<evidence type="ECO:0000256" key="4">
    <source>
        <dbReference type="ARBA" id="ARBA00023002"/>
    </source>
</evidence>
<organism evidence="9 10">
    <name type="scientific">Myriangium duriaei CBS 260.36</name>
    <dbReference type="NCBI Taxonomy" id="1168546"/>
    <lineage>
        <taxon>Eukaryota</taxon>
        <taxon>Fungi</taxon>
        <taxon>Dikarya</taxon>
        <taxon>Ascomycota</taxon>
        <taxon>Pezizomycotina</taxon>
        <taxon>Dothideomycetes</taxon>
        <taxon>Dothideomycetidae</taxon>
        <taxon>Myriangiales</taxon>
        <taxon>Myriangiaceae</taxon>
        <taxon>Myriangium</taxon>
    </lineage>
</organism>
<dbReference type="CDD" id="cd11082">
    <property type="entry name" value="CYP61_CYP710"/>
    <property type="match status" value="1"/>
</dbReference>
<evidence type="ECO:0000313" key="10">
    <source>
        <dbReference type="Proteomes" id="UP000799439"/>
    </source>
</evidence>
<evidence type="ECO:0000256" key="5">
    <source>
        <dbReference type="ARBA" id="ARBA00023004"/>
    </source>
</evidence>
<keyword evidence="8" id="KW-0503">Monooxygenase</keyword>
<gene>
    <name evidence="9" type="ORF">K461DRAFT_277410</name>
</gene>
<evidence type="ECO:0000313" key="9">
    <source>
        <dbReference type="EMBL" id="KAF2154296.1"/>
    </source>
</evidence>
<keyword evidence="10" id="KW-1185">Reference proteome</keyword>
<evidence type="ECO:0000256" key="3">
    <source>
        <dbReference type="ARBA" id="ARBA00022723"/>
    </source>
</evidence>
<dbReference type="OrthoDB" id="1372046at2759"/>
<keyword evidence="4 8" id="KW-0560">Oxidoreductase</keyword>
<name>A0A9P4J486_9PEZI</name>
<dbReference type="PRINTS" id="PR00385">
    <property type="entry name" value="P450"/>
</dbReference>
<evidence type="ECO:0000256" key="8">
    <source>
        <dbReference type="RuleBase" id="RU000461"/>
    </source>
</evidence>
<dbReference type="FunFam" id="1.10.630.10:FF:000021">
    <property type="entry name" value="Cytochrome P450 61"/>
    <property type="match status" value="1"/>
</dbReference>
<dbReference type="InterPro" id="IPR001128">
    <property type="entry name" value="Cyt_P450"/>
</dbReference>